<keyword evidence="4" id="KW-1185">Reference proteome</keyword>
<sequence>MLKSVDDAAKKVPIKAELFFSILPLVLAVLSATSFTLRTYFLDLVAKAAAASKNPPVGPPPQEWWDVPMFIVGLALSVLAVAAQIVKVVYDVNKKRSQAVLLSEAKSNAVVSGEAAVQATSALTVAMRDALQPLAENIAEMPSMKPSVGRSHLRTVATSATGALYALLATRVPDVRTNVFVLNADGKQMRNSAHSGRGGTPSAFLASTPNGKAAIEFIAGQQSVLYENLDVKAPPTWPGSRSGYKTFISVPIFARRSVGDDSVYGMVTVDSCQANSLRDVDLHTVELVADMVATAFAIAENAAAKPVTSRSGSVG</sequence>
<evidence type="ECO:0000313" key="4">
    <source>
        <dbReference type="Proteomes" id="UP001241072"/>
    </source>
</evidence>
<dbReference type="InterPro" id="IPR029016">
    <property type="entry name" value="GAF-like_dom_sf"/>
</dbReference>
<evidence type="ECO:0000259" key="2">
    <source>
        <dbReference type="Pfam" id="PF01590"/>
    </source>
</evidence>
<dbReference type="InterPro" id="IPR003018">
    <property type="entry name" value="GAF"/>
</dbReference>
<dbReference type="Proteomes" id="UP001241072">
    <property type="component" value="Unassembled WGS sequence"/>
</dbReference>
<organism evidence="3 4">
    <name type="scientific">Antiquaquibacter soli</name>
    <dbReference type="NCBI Taxonomy" id="3064523"/>
    <lineage>
        <taxon>Bacteria</taxon>
        <taxon>Bacillati</taxon>
        <taxon>Actinomycetota</taxon>
        <taxon>Actinomycetes</taxon>
        <taxon>Micrococcales</taxon>
        <taxon>Microbacteriaceae</taxon>
        <taxon>Antiquaquibacter</taxon>
    </lineage>
</organism>
<dbReference type="Gene3D" id="3.30.450.40">
    <property type="match status" value="1"/>
</dbReference>
<feature type="domain" description="GAF" evidence="2">
    <location>
        <begin position="228"/>
        <end position="295"/>
    </location>
</feature>
<dbReference type="Pfam" id="PF01590">
    <property type="entry name" value="GAF"/>
    <property type="match status" value="1"/>
</dbReference>
<dbReference type="SUPFAM" id="SSF55781">
    <property type="entry name" value="GAF domain-like"/>
    <property type="match status" value="1"/>
</dbReference>
<comment type="caution">
    <text evidence="3">The sequence shown here is derived from an EMBL/GenBank/DDBJ whole genome shotgun (WGS) entry which is preliminary data.</text>
</comment>
<dbReference type="RefSeq" id="WP_305002705.1">
    <property type="nucleotide sequence ID" value="NZ_JAUQUB010000001.1"/>
</dbReference>
<accession>A0ABT9BR94</accession>
<feature type="transmembrane region" description="Helical" evidence="1">
    <location>
        <begin position="69"/>
        <end position="90"/>
    </location>
</feature>
<name>A0ABT9BR94_9MICO</name>
<keyword evidence="1" id="KW-1133">Transmembrane helix</keyword>
<evidence type="ECO:0000313" key="3">
    <source>
        <dbReference type="EMBL" id="MDO7882326.1"/>
    </source>
</evidence>
<reference evidence="3 4" key="1">
    <citation type="submission" date="2023-07" db="EMBL/GenBank/DDBJ databases">
        <title>Protaetiibacter sp. nov WY-16 isolated from soil.</title>
        <authorList>
            <person name="Liu B."/>
            <person name="Wan Y."/>
        </authorList>
    </citation>
    <scope>NUCLEOTIDE SEQUENCE [LARGE SCALE GENOMIC DNA]</scope>
    <source>
        <strain evidence="3 4">WY-16</strain>
    </source>
</reference>
<feature type="transmembrane region" description="Helical" evidence="1">
    <location>
        <begin position="18"/>
        <end position="37"/>
    </location>
</feature>
<protein>
    <submittedName>
        <fullName evidence="3">GAF domain-containing protein</fullName>
    </submittedName>
</protein>
<proteinExistence type="predicted"/>
<dbReference type="EMBL" id="JAUQUB010000001">
    <property type="protein sequence ID" value="MDO7882326.1"/>
    <property type="molecule type" value="Genomic_DNA"/>
</dbReference>
<keyword evidence="1" id="KW-0472">Membrane</keyword>
<keyword evidence="1" id="KW-0812">Transmembrane</keyword>
<evidence type="ECO:0000256" key="1">
    <source>
        <dbReference type="SAM" id="Phobius"/>
    </source>
</evidence>
<gene>
    <name evidence="3" type="ORF">Q5716_08835</name>
</gene>